<name>A0A132MHN5_9ACTN</name>
<keyword evidence="1" id="KW-0614">Plasmid</keyword>
<dbReference type="EMBL" id="LAXD01000002">
    <property type="protein sequence ID" value="KWW97354.1"/>
    <property type="molecule type" value="Genomic_DNA"/>
</dbReference>
<sequence>MAVAYAEVGEPEQAAATAREALPIVAGTRSALAREELRRLQAALAPYDVEPVREIMPALAAVG</sequence>
<proteinExistence type="predicted"/>
<reference evidence="2" key="1">
    <citation type="submission" date="2015-04" db="EMBL/GenBank/DDBJ databases">
        <title>Physiological reanalysis, assessment of diazotrophy, and genome sequences of multiple isolates of Streptomyces thermoautotrophicus.</title>
        <authorList>
            <person name="MacKellar D.C."/>
            <person name="Lieber L."/>
            <person name="Norman J."/>
            <person name="Bolger A."/>
            <person name="Tobin C."/>
            <person name="Murray J.W."/>
            <person name="Chang R."/>
            <person name="Ford T."/>
            <person name="Nguyen P.Q."/>
            <person name="Woodward J."/>
            <person name="Permingeat H."/>
            <person name="Joshi N.S."/>
            <person name="Silver P.A."/>
            <person name="Usadel B."/>
            <person name="Rutherford A.W."/>
            <person name="Friesen M."/>
            <person name="Prell J."/>
        </authorList>
    </citation>
    <scope>NUCLEOTIDE SEQUENCE [LARGE SCALE GENOMIC DNA]</scope>
    <source>
        <strain evidence="2">H1</strain>
    </source>
</reference>
<dbReference type="AlphaFoldDB" id="A0A132MHN5"/>
<dbReference type="Proteomes" id="UP000070188">
    <property type="component" value="Unassembled WGS sequence"/>
</dbReference>
<geneLocation type="plasmid" evidence="1">
    <name>unnamed</name>
</geneLocation>
<protein>
    <recommendedName>
        <fullName evidence="3">Tetratricopeptide repeat protein</fullName>
    </recommendedName>
</protein>
<keyword evidence="2" id="KW-1185">Reference proteome</keyword>
<evidence type="ECO:0000313" key="2">
    <source>
        <dbReference type="Proteomes" id="UP000070188"/>
    </source>
</evidence>
<organism evidence="1 2">
    <name type="scientific">Carbonactinospora thermoautotrophica</name>
    <dbReference type="NCBI Taxonomy" id="1469144"/>
    <lineage>
        <taxon>Bacteria</taxon>
        <taxon>Bacillati</taxon>
        <taxon>Actinomycetota</taxon>
        <taxon>Actinomycetes</taxon>
        <taxon>Kitasatosporales</taxon>
        <taxon>Carbonactinosporaceae</taxon>
        <taxon>Carbonactinospora</taxon>
    </lineage>
</organism>
<comment type="caution">
    <text evidence="1">The sequence shown here is derived from an EMBL/GenBank/DDBJ whole genome shotgun (WGS) entry which is preliminary data.</text>
</comment>
<evidence type="ECO:0000313" key="1">
    <source>
        <dbReference type="EMBL" id="KWW97354.1"/>
    </source>
</evidence>
<accession>A0A132MHN5</accession>
<evidence type="ECO:0008006" key="3">
    <source>
        <dbReference type="Google" id="ProtNLM"/>
    </source>
</evidence>
<dbReference type="PATRIC" id="fig|1469144.10.peg.1"/>
<gene>
    <name evidence="1" type="ORF">LI90_4326</name>
</gene>